<evidence type="ECO:0000313" key="2">
    <source>
        <dbReference type="Proteomes" id="UP000051984"/>
    </source>
</evidence>
<proteinExistence type="predicted"/>
<gene>
    <name evidence="1" type="ORF">FD51_GL001037</name>
</gene>
<organism evidence="1 2">
    <name type="scientific">Lacticaseibacillus zeae DSM 20178 = KCTC 3804</name>
    <dbReference type="NCBI Taxonomy" id="1423816"/>
    <lineage>
        <taxon>Bacteria</taxon>
        <taxon>Bacillati</taxon>
        <taxon>Bacillota</taxon>
        <taxon>Bacilli</taxon>
        <taxon>Lactobacillales</taxon>
        <taxon>Lactobacillaceae</taxon>
        <taxon>Lacticaseibacillus</taxon>
    </lineage>
</organism>
<reference evidence="1 2" key="1">
    <citation type="journal article" date="2015" name="Genome Announc.">
        <title>Expanding the biotechnology potential of lactobacilli through comparative genomics of 213 strains and associated genera.</title>
        <authorList>
            <person name="Sun Z."/>
            <person name="Harris H.M."/>
            <person name="McCann A."/>
            <person name="Guo C."/>
            <person name="Argimon S."/>
            <person name="Zhang W."/>
            <person name="Yang X."/>
            <person name="Jeffery I.B."/>
            <person name="Cooney J.C."/>
            <person name="Kagawa T.F."/>
            <person name="Liu W."/>
            <person name="Song Y."/>
            <person name="Salvetti E."/>
            <person name="Wrobel A."/>
            <person name="Rasinkangas P."/>
            <person name="Parkhill J."/>
            <person name="Rea M.C."/>
            <person name="O'Sullivan O."/>
            <person name="Ritari J."/>
            <person name="Douillard F.P."/>
            <person name="Paul Ross R."/>
            <person name="Yang R."/>
            <person name="Briner A.E."/>
            <person name="Felis G.E."/>
            <person name="de Vos W.M."/>
            <person name="Barrangou R."/>
            <person name="Klaenhammer T.R."/>
            <person name="Caufield P.W."/>
            <person name="Cui Y."/>
            <person name="Zhang H."/>
            <person name="O'Toole P.W."/>
        </authorList>
    </citation>
    <scope>NUCLEOTIDE SEQUENCE [LARGE SCALE GENOMIC DNA]</scope>
    <source>
        <strain evidence="1 2">DSM 20178</strain>
    </source>
</reference>
<dbReference type="InterPro" id="IPR013785">
    <property type="entry name" value="Aldolase_TIM"/>
</dbReference>
<comment type="caution">
    <text evidence="1">The sequence shown here is derived from an EMBL/GenBank/DDBJ whole genome shotgun (WGS) entry which is preliminary data.</text>
</comment>
<protein>
    <recommendedName>
        <fullName evidence="3">2-dehydro-3-deoxyphosphooctonate aldolase</fullName>
    </recommendedName>
</protein>
<dbReference type="Proteomes" id="UP000051984">
    <property type="component" value="Unassembled WGS sequence"/>
</dbReference>
<dbReference type="RefSeq" id="WP_010490677.1">
    <property type="nucleotide sequence ID" value="NZ_AZCT01000016.1"/>
</dbReference>
<dbReference type="NCBIfam" id="NF047796">
    <property type="entry name" value="DhDoxPGlucAldDagF"/>
    <property type="match status" value="1"/>
</dbReference>
<evidence type="ECO:0000313" key="1">
    <source>
        <dbReference type="EMBL" id="KRK11611.1"/>
    </source>
</evidence>
<sequence>MNLIPNYYKNRVALNVLAGSVENAKEIYEAAAGHVVVDVLTKNYDTDEAAIDDMKKYQEVTNNGLSVGFCAGDPNQSAMVSRVSKVLQPQHVNQVFTGVGTSRALLGQADTVINGLVSPTGKVGVVNIATGPKSSQKAAAEVPVETAIALLQDMGGTSFKFFPMGGLKHEAEFRAVAQACAAEGFNLEPTGGIDLNNFEAILQIALDAGVKQIIPHVYSSIIDKATGLTRPEDVAELWRVTKRLVDASELVAAE</sequence>
<dbReference type="Gene3D" id="3.20.20.70">
    <property type="entry name" value="Aldolase class I"/>
    <property type="match status" value="1"/>
</dbReference>
<accession>A0A0R1EQG9</accession>
<dbReference type="Pfam" id="PF07071">
    <property type="entry name" value="KDGP_aldolase"/>
    <property type="match status" value="1"/>
</dbReference>
<evidence type="ECO:0008006" key="3">
    <source>
        <dbReference type="Google" id="ProtNLM"/>
    </source>
</evidence>
<dbReference type="eggNOG" id="ENOG502Z844">
    <property type="taxonomic scope" value="Bacteria"/>
</dbReference>
<dbReference type="NCBIfam" id="TIGR03581">
    <property type="entry name" value="EF_0839"/>
    <property type="match status" value="1"/>
</dbReference>
<dbReference type="PATRIC" id="fig|1423816.3.peg.1071"/>
<dbReference type="EMBL" id="AZCT01000016">
    <property type="protein sequence ID" value="KRK11611.1"/>
    <property type="molecule type" value="Genomic_DNA"/>
</dbReference>
<dbReference type="AlphaFoldDB" id="A0A0R1EQG9"/>
<dbReference type="InterPro" id="IPR010763">
    <property type="entry name" value="DgaF"/>
</dbReference>
<name>A0A0R1EQG9_LACZE</name>